<dbReference type="Proteomes" id="UP000003824">
    <property type="component" value="Unassembled WGS sequence"/>
</dbReference>
<evidence type="ECO:0000313" key="2">
    <source>
        <dbReference type="EMBL" id="EFE68059.2"/>
    </source>
</evidence>
<feature type="compositionally biased region" description="Basic and acidic residues" evidence="1">
    <location>
        <begin position="357"/>
        <end position="384"/>
    </location>
</feature>
<accession>D6A7X9</accession>
<feature type="region of interest" description="Disordered" evidence="1">
    <location>
        <begin position="422"/>
        <end position="469"/>
    </location>
</feature>
<dbReference type="AlphaFoldDB" id="D6A7X9"/>
<dbReference type="EMBL" id="DS999641">
    <property type="protein sequence ID" value="EFE68059.2"/>
    <property type="molecule type" value="Genomic_DNA"/>
</dbReference>
<feature type="compositionally biased region" description="Low complexity" evidence="1">
    <location>
        <begin position="422"/>
        <end position="434"/>
    </location>
</feature>
<feature type="region of interest" description="Disordered" evidence="1">
    <location>
        <begin position="356"/>
        <end position="384"/>
    </location>
</feature>
<sequence length="469" mass="52058">MGGRPAQRQPEPGGRRAVPDAGAPAGRPVRHRRRARTRRGHAERHERAPVGRALPPPVPRPEPPRLRDPRRPPTGAGASRTTARPAAGGLPAPHRPPHTHPFPPFRPRRPKQVNYPVIAEHILATVQGTWWSRRRRRDDVPQLPPGAVYVFRVGGNYRTFPEGMVFDPSHPDVLDASSVSLVDTRARLVDVERTLPSVSEADNFTVRASFTCQVTDPTVIARQGVIDVTVPLRAYLMGDGDLPRVSAGHRVEEVNAVRTEVGHRMTAYSAIVPPRVAGMSVEFVSAEVHASDDLRDWEQRLRDERRSWELQRGQRDFETQDALRIAELLSQGSDHVDAFGIARKEIDVTEAAARIHRTTEEESARRHKAETQERAHTQARETADAQMRRDMLLTLLRQMGGSEYVDYHQVLEQVLRETGDRAAPGVGTAAGPAPMVESGQPRPGRTATGRDGSHDPRGGFVKDEDDFVD</sequence>
<evidence type="ECO:0000313" key="3">
    <source>
        <dbReference type="Proteomes" id="UP000003824"/>
    </source>
</evidence>
<gene>
    <name evidence="2" type="ORF">SSFG_03305</name>
</gene>
<dbReference type="eggNOG" id="ENOG5032XRK">
    <property type="taxonomic scope" value="Bacteria"/>
</dbReference>
<protein>
    <recommendedName>
        <fullName evidence="4">Band 7 domain-containing protein</fullName>
    </recommendedName>
</protein>
<feature type="region of interest" description="Disordered" evidence="1">
    <location>
        <begin position="1"/>
        <end position="109"/>
    </location>
</feature>
<evidence type="ECO:0000256" key="1">
    <source>
        <dbReference type="SAM" id="MobiDB-lite"/>
    </source>
</evidence>
<feature type="compositionally biased region" description="Basic residues" evidence="1">
    <location>
        <begin position="28"/>
        <end position="42"/>
    </location>
</feature>
<name>D6A7X9_STRV1</name>
<feature type="compositionally biased region" description="Basic and acidic residues" evidence="1">
    <location>
        <begin position="62"/>
        <end position="71"/>
    </location>
</feature>
<reference evidence="3" key="1">
    <citation type="submission" date="2008-12" db="EMBL/GenBank/DDBJ databases">
        <title>Annotation of Streptomyces ghanaensis ATCC 14672.</title>
        <authorList>
            <consortium name="The Broad Institute Genome Sequencing Platform"/>
            <consortium name="Broad Institute Microbial Sequencing Center"/>
            <person name="Fischbach M."/>
            <person name="Ward D."/>
            <person name="Young S."/>
            <person name="Kodira C.D."/>
            <person name="Zeng Q."/>
            <person name="Koehrsen M."/>
            <person name="Godfrey P."/>
            <person name="Alvarado L."/>
            <person name="Berlin A.M."/>
            <person name="Borenstein D."/>
            <person name="Chen Z."/>
            <person name="Engels R."/>
            <person name="Freedman E."/>
            <person name="Gellesch M."/>
            <person name="Goldberg J."/>
            <person name="Griggs A."/>
            <person name="Gujja S."/>
            <person name="Heiman D.I."/>
            <person name="Hepburn T.A."/>
            <person name="Howarth C."/>
            <person name="Jen D."/>
            <person name="Larson L."/>
            <person name="Lewis B."/>
            <person name="Mehta T."/>
            <person name="Park D."/>
            <person name="Pearson M."/>
            <person name="Roberts A."/>
            <person name="Saif S."/>
            <person name="Shea T.D."/>
            <person name="Shenoy N."/>
            <person name="Sisk P."/>
            <person name="Stolte C."/>
            <person name="Sykes S.N."/>
            <person name="Walk T."/>
            <person name="White J."/>
            <person name="Yandava C."/>
            <person name="Straight P."/>
            <person name="Clardy J."/>
            <person name="Hung D."/>
            <person name="Kolter R."/>
            <person name="Mekalanos J."/>
            <person name="Walker S."/>
            <person name="Walsh C.T."/>
            <person name="Wieland B.L.C."/>
            <person name="Ilzarbe M."/>
            <person name="Galagan J."/>
            <person name="Nusbaum C."/>
            <person name="Birren B."/>
        </authorList>
    </citation>
    <scope>NUCLEOTIDE SEQUENCE [LARGE SCALE GENOMIC DNA]</scope>
    <source>
        <strain evidence="3">ATCC 14672 / DSM 40746 / JCM 4963 / KCTC 9882 / NRRL B-12104 / FH 1290</strain>
    </source>
</reference>
<evidence type="ECO:0008006" key="4">
    <source>
        <dbReference type="Google" id="ProtNLM"/>
    </source>
</evidence>
<proteinExistence type="predicted"/>
<organism evidence="2 3">
    <name type="scientific">Streptomyces viridosporus (strain ATCC 14672 / DSM 40746 / JCM 4963 / KCTC 9882 / NRRL B-12104 / FH 1290)</name>
    <name type="common">Streptomyces ghanaensis</name>
    <dbReference type="NCBI Taxonomy" id="566461"/>
    <lineage>
        <taxon>Bacteria</taxon>
        <taxon>Bacillati</taxon>
        <taxon>Actinomycetota</taxon>
        <taxon>Actinomycetes</taxon>
        <taxon>Kitasatosporales</taxon>
        <taxon>Streptomycetaceae</taxon>
        <taxon>Streptomyces</taxon>
    </lineage>
</organism>
<feature type="compositionally biased region" description="Basic and acidic residues" evidence="1">
    <location>
        <begin position="451"/>
        <end position="462"/>
    </location>
</feature>